<keyword evidence="1" id="KW-0808">Transferase</keyword>
<sequence>MLDPQEEAAVAEQFGVARAQVRRDHLISHLLAAISDRLADEVVFFGGTALSRTLAPEGRLSEDIDLIARSSRSSTADVLETTLLRGTRREFPGLRWQPALTSVRDVTPAVLVAPEGPTVRVQLLSSTGYAPWPTERCRLVQRYSDAGPAALRVPTAAAFAAWKTTAWAHRATSRDLYDLWLLACLGAITTEAAELFTRFGPTNRPPSNALFTHAPDEETWQRELAGQTHLDITAHAALAHVRDTWLDASSQENHDGNAR</sequence>
<dbReference type="RefSeq" id="WP_092630690.1">
    <property type="nucleotide sequence ID" value="NZ_FNFM01000011.1"/>
</dbReference>
<keyword evidence="2" id="KW-1185">Reference proteome</keyword>
<accession>A0A1G9E455</accession>
<dbReference type="Gene3D" id="3.10.450.620">
    <property type="entry name" value="JHP933, nucleotidyltransferase-like core domain"/>
    <property type="match status" value="1"/>
</dbReference>
<dbReference type="Proteomes" id="UP000199213">
    <property type="component" value="Unassembled WGS sequence"/>
</dbReference>
<evidence type="ECO:0000313" key="2">
    <source>
        <dbReference type="Proteomes" id="UP000199213"/>
    </source>
</evidence>
<name>A0A1G9E455_ACTMZ</name>
<reference evidence="2" key="1">
    <citation type="submission" date="2016-10" db="EMBL/GenBank/DDBJ databases">
        <authorList>
            <person name="Varghese N."/>
            <person name="Submissions S."/>
        </authorList>
    </citation>
    <scope>NUCLEOTIDE SEQUENCE [LARGE SCALE GENOMIC DNA]</scope>
    <source>
        <strain evidence="2">DSM 45460</strain>
    </source>
</reference>
<dbReference type="EMBL" id="FNFM01000011">
    <property type="protein sequence ID" value="SDK70859.1"/>
    <property type="molecule type" value="Genomic_DNA"/>
</dbReference>
<dbReference type="AlphaFoldDB" id="A0A1G9E455"/>
<dbReference type="InterPro" id="IPR014942">
    <property type="entry name" value="AbiEii"/>
</dbReference>
<gene>
    <name evidence="1" type="ORF">SAMN04487820_111110</name>
</gene>
<dbReference type="GO" id="GO:0016740">
    <property type="term" value="F:transferase activity"/>
    <property type="evidence" value="ECO:0007669"/>
    <property type="project" value="UniProtKB-KW"/>
</dbReference>
<proteinExistence type="predicted"/>
<evidence type="ECO:0000313" key="1">
    <source>
        <dbReference type="EMBL" id="SDK70859.1"/>
    </source>
</evidence>
<protein>
    <submittedName>
        <fullName evidence="1">Nucleotidyl transferase AbiEii toxin, Type IV TA system</fullName>
    </submittedName>
</protein>
<dbReference type="Pfam" id="PF08843">
    <property type="entry name" value="AbiEii"/>
    <property type="match status" value="1"/>
</dbReference>
<dbReference type="OrthoDB" id="4533139at2"/>
<organism evidence="1 2">
    <name type="scientific">Actinopolyspora mzabensis</name>
    <dbReference type="NCBI Taxonomy" id="995066"/>
    <lineage>
        <taxon>Bacteria</taxon>
        <taxon>Bacillati</taxon>
        <taxon>Actinomycetota</taxon>
        <taxon>Actinomycetes</taxon>
        <taxon>Actinopolysporales</taxon>
        <taxon>Actinopolysporaceae</taxon>
        <taxon>Actinopolyspora</taxon>
    </lineage>
</organism>